<keyword evidence="8" id="KW-1185">Reference proteome</keyword>
<dbReference type="EMBL" id="JANAVB010033219">
    <property type="protein sequence ID" value="KAJ6808851.1"/>
    <property type="molecule type" value="Genomic_DNA"/>
</dbReference>
<name>A0AAX6EY36_IRIPA</name>
<evidence type="ECO:0000256" key="1">
    <source>
        <dbReference type="ARBA" id="ARBA00004173"/>
    </source>
</evidence>
<dbReference type="InterPro" id="IPR002885">
    <property type="entry name" value="PPR_rpt"/>
</dbReference>
<dbReference type="PROSITE" id="PS51375">
    <property type="entry name" value="PPR"/>
    <property type="match status" value="3"/>
</dbReference>
<dbReference type="InterPro" id="IPR011990">
    <property type="entry name" value="TPR-like_helical_dom_sf"/>
</dbReference>
<keyword evidence="5" id="KW-0496">Mitochondrion</keyword>
<reference evidence="7" key="1">
    <citation type="journal article" date="2023" name="GigaByte">
        <title>Genome assembly of the bearded iris, Iris pallida Lam.</title>
        <authorList>
            <person name="Bruccoleri R.E."/>
            <person name="Oakeley E.J."/>
            <person name="Faust A.M.E."/>
            <person name="Altorfer M."/>
            <person name="Dessus-Babus S."/>
            <person name="Burckhardt D."/>
            <person name="Oertli M."/>
            <person name="Naumann U."/>
            <person name="Petersen F."/>
            <person name="Wong J."/>
        </authorList>
    </citation>
    <scope>NUCLEOTIDE SEQUENCE</scope>
    <source>
        <strain evidence="7">GSM-AAB239-AS_SAM_17_03QT</strain>
    </source>
</reference>
<evidence type="ECO:0000256" key="6">
    <source>
        <dbReference type="PROSITE-ProRule" id="PRU00708"/>
    </source>
</evidence>
<keyword evidence="4" id="KW-0809">Transit peptide</keyword>
<dbReference type="GO" id="GO:0005739">
    <property type="term" value="C:mitochondrion"/>
    <property type="evidence" value="ECO:0007669"/>
    <property type="project" value="UniProtKB-SubCell"/>
</dbReference>
<comment type="caution">
    <text evidence="7">The sequence shown here is derived from an EMBL/GenBank/DDBJ whole genome shotgun (WGS) entry which is preliminary data.</text>
</comment>
<feature type="repeat" description="PPR" evidence="6">
    <location>
        <begin position="206"/>
        <end position="240"/>
    </location>
</feature>
<dbReference type="Gene3D" id="1.25.40.10">
    <property type="entry name" value="Tetratricopeptide repeat domain"/>
    <property type="match status" value="2"/>
</dbReference>
<dbReference type="Proteomes" id="UP001140949">
    <property type="component" value="Unassembled WGS sequence"/>
</dbReference>
<evidence type="ECO:0000313" key="7">
    <source>
        <dbReference type="EMBL" id="KAJ6808851.1"/>
    </source>
</evidence>
<dbReference type="GO" id="GO:0003729">
    <property type="term" value="F:mRNA binding"/>
    <property type="evidence" value="ECO:0007669"/>
    <property type="project" value="UniProtKB-ARBA"/>
</dbReference>
<sequence>MAAEHRIQAVRTLGMAMARRFCSSAVTGPARKEEKKNLYRRLSGLKKDPNGSVEETMSGWLREGEVVTESQLTTIVRELRRYKNYNHALQVTDWMENKGMEITFGTHAVRIDLLAKVKGVDASERYFSSLPEPAKNQKTYGALFNVYCQEKLADKVISLHEKMKELNLASSTLVSNNLMTLHMKLGHPEKVPEHFEEMKAANISPDKVTYGLLMNSYASMKDIESVERVVEEMKGGQVAMDWSTYCNLAFYYNSAGLFEKADSALKSAERVMKRHDRDPYDHLLTLYAAAGNLAEVNRIWKLLKSSFKVITNMNYLSMFTALRKLGDTDGLKQCFQEWESVYVTYDIRLVNVVIDAYLTVDMVDEALALWEKAKEKGVGSDFKTLELFAEYFMERRDVSSVLKFLELMDGLVKPKGFKANKERMTAFLKHLEEVKDVDVAEGLCRHMKKLECLNAEAYESLLRTYLAAGRKGSHLGERIKEDGIETSPETEKLLERVCAIV</sequence>
<dbReference type="Pfam" id="PF01535">
    <property type="entry name" value="PPR"/>
    <property type="match status" value="2"/>
</dbReference>
<comment type="similarity">
    <text evidence="2">Belongs to the PPR family. P subfamily.</text>
</comment>
<accession>A0AAX6EY36</accession>
<evidence type="ECO:0000256" key="5">
    <source>
        <dbReference type="ARBA" id="ARBA00023128"/>
    </source>
</evidence>
<dbReference type="AlphaFoldDB" id="A0AAX6EY36"/>
<organism evidence="7 8">
    <name type="scientific">Iris pallida</name>
    <name type="common">Sweet iris</name>
    <dbReference type="NCBI Taxonomy" id="29817"/>
    <lineage>
        <taxon>Eukaryota</taxon>
        <taxon>Viridiplantae</taxon>
        <taxon>Streptophyta</taxon>
        <taxon>Embryophyta</taxon>
        <taxon>Tracheophyta</taxon>
        <taxon>Spermatophyta</taxon>
        <taxon>Magnoliopsida</taxon>
        <taxon>Liliopsida</taxon>
        <taxon>Asparagales</taxon>
        <taxon>Iridaceae</taxon>
        <taxon>Iridoideae</taxon>
        <taxon>Irideae</taxon>
        <taxon>Iris</taxon>
    </lineage>
</organism>
<feature type="repeat" description="PPR" evidence="6">
    <location>
        <begin position="136"/>
        <end position="170"/>
    </location>
</feature>
<evidence type="ECO:0000256" key="4">
    <source>
        <dbReference type="ARBA" id="ARBA00022946"/>
    </source>
</evidence>
<dbReference type="PANTHER" id="PTHR45717:SF8">
    <property type="entry name" value="OS01G0301000 PROTEIN"/>
    <property type="match status" value="1"/>
</dbReference>
<keyword evidence="3" id="KW-0677">Repeat</keyword>
<dbReference type="SUPFAM" id="SSF48452">
    <property type="entry name" value="TPR-like"/>
    <property type="match status" value="1"/>
</dbReference>
<gene>
    <name evidence="7" type="ORF">M6B38_165930</name>
</gene>
<dbReference type="PANTHER" id="PTHR45717">
    <property type="entry name" value="OS12G0527900 PROTEIN"/>
    <property type="match status" value="1"/>
</dbReference>
<dbReference type="NCBIfam" id="TIGR00756">
    <property type="entry name" value="PPR"/>
    <property type="match status" value="2"/>
</dbReference>
<reference evidence="7" key="2">
    <citation type="submission" date="2023-04" db="EMBL/GenBank/DDBJ databases">
        <authorList>
            <person name="Bruccoleri R.E."/>
            <person name="Oakeley E.J."/>
            <person name="Faust A.-M."/>
            <person name="Dessus-Babus S."/>
            <person name="Altorfer M."/>
            <person name="Burckhardt D."/>
            <person name="Oertli M."/>
            <person name="Naumann U."/>
            <person name="Petersen F."/>
            <person name="Wong J."/>
        </authorList>
    </citation>
    <scope>NUCLEOTIDE SEQUENCE</scope>
    <source>
        <strain evidence="7">GSM-AAB239-AS_SAM_17_03QT</strain>
        <tissue evidence="7">Leaf</tissue>
    </source>
</reference>
<evidence type="ECO:0000256" key="2">
    <source>
        <dbReference type="ARBA" id="ARBA00007626"/>
    </source>
</evidence>
<proteinExistence type="inferred from homology"/>
<dbReference type="FunFam" id="1.25.40.10:FF:000385">
    <property type="entry name" value="Pentatricopeptide repeat-containing protein mitochondrial"/>
    <property type="match status" value="1"/>
</dbReference>
<evidence type="ECO:0000313" key="8">
    <source>
        <dbReference type="Proteomes" id="UP001140949"/>
    </source>
</evidence>
<protein>
    <submittedName>
        <fullName evidence="7">Pentatricopeptide repeat-containing protein-like, mitochondrial</fullName>
    </submittedName>
</protein>
<dbReference type="Pfam" id="PF13041">
    <property type="entry name" value="PPR_2"/>
    <property type="match status" value="1"/>
</dbReference>
<evidence type="ECO:0000256" key="3">
    <source>
        <dbReference type="ARBA" id="ARBA00022737"/>
    </source>
</evidence>
<feature type="repeat" description="PPR" evidence="6">
    <location>
        <begin position="346"/>
        <end position="380"/>
    </location>
</feature>
<comment type="subcellular location">
    <subcellularLocation>
        <location evidence="1">Mitochondrion</location>
    </subcellularLocation>
</comment>